<evidence type="ECO:0000313" key="12">
    <source>
        <dbReference type="EMBL" id="QGZ99451.1"/>
    </source>
</evidence>
<evidence type="ECO:0000259" key="11">
    <source>
        <dbReference type="PROSITE" id="PS50928"/>
    </source>
</evidence>
<feature type="transmembrane region" description="Helical" evidence="9">
    <location>
        <begin position="6"/>
        <end position="32"/>
    </location>
</feature>
<dbReference type="SUPFAM" id="SSF161098">
    <property type="entry name" value="MetI-like"/>
    <property type="match status" value="1"/>
</dbReference>
<evidence type="ECO:0000256" key="8">
    <source>
        <dbReference type="ARBA" id="ARBA00023136"/>
    </source>
</evidence>
<feature type="transmembrane region" description="Helical" evidence="9">
    <location>
        <begin position="194"/>
        <end position="213"/>
    </location>
</feature>
<dbReference type="Proteomes" id="UP000430508">
    <property type="component" value="Chromosome"/>
</dbReference>
<dbReference type="NCBIfam" id="TIGR02141">
    <property type="entry name" value="modB_ABC"/>
    <property type="match status" value="1"/>
</dbReference>
<evidence type="ECO:0000256" key="10">
    <source>
        <dbReference type="RuleBase" id="RU365097"/>
    </source>
</evidence>
<dbReference type="InterPro" id="IPR000515">
    <property type="entry name" value="MetI-like"/>
</dbReference>
<dbReference type="PANTHER" id="PTHR30183:SF3">
    <property type="entry name" value="MOLYBDENUM TRANSPORT SYSTEM PERMEASE PROTEIN MODB"/>
    <property type="match status" value="1"/>
</dbReference>
<feature type="transmembrane region" description="Helical" evidence="9">
    <location>
        <begin position="134"/>
        <end position="156"/>
    </location>
</feature>
<accession>A0A857DG24</accession>
<dbReference type="Pfam" id="PF00528">
    <property type="entry name" value="BPD_transp_1"/>
    <property type="match status" value="1"/>
</dbReference>
<sequence length="223" mass="24482">MDNINLFPLFLSFRVAFTATFIGIVCGLPLAYLLSRRPGRLSDFIDTLTNLPVVLPPTVLGYYLLVLLGRNSWPGKFLEEQFNIMIVFTTTGAVIAATVVSIPYMIKASKAALSEINEDYLNAARLLGRTELNIFVTIMVPIAWRGIISGITMSFARALGDFGTTLMVAGSIPDKTLTMPIAIYDSLQAGNYNMANFLVLIMTSVAVAVLYIVNRLEKKMKKG</sequence>
<keyword evidence="7 9" id="KW-1133">Transmembrane helix</keyword>
<evidence type="ECO:0000313" key="13">
    <source>
        <dbReference type="Proteomes" id="UP000430508"/>
    </source>
</evidence>
<keyword evidence="4 10" id="KW-1003">Cell membrane</keyword>
<feature type="transmembrane region" description="Helical" evidence="9">
    <location>
        <begin position="84"/>
        <end position="106"/>
    </location>
</feature>
<dbReference type="GO" id="GO:0005886">
    <property type="term" value="C:plasma membrane"/>
    <property type="evidence" value="ECO:0007669"/>
    <property type="project" value="UniProtKB-SubCell"/>
</dbReference>
<dbReference type="EMBL" id="CP046996">
    <property type="protein sequence ID" value="QGZ99451.1"/>
    <property type="molecule type" value="Genomic_DNA"/>
</dbReference>
<dbReference type="AlphaFoldDB" id="A0A857DG24"/>
<feature type="transmembrane region" description="Helical" evidence="9">
    <location>
        <begin position="44"/>
        <end position="64"/>
    </location>
</feature>
<dbReference type="InterPro" id="IPR011867">
    <property type="entry name" value="ModB_ABC"/>
</dbReference>
<evidence type="ECO:0000256" key="1">
    <source>
        <dbReference type="ARBA" id="ARBA00004651"/>
    </source>
</evidence>
<evidence type="ECO:0000256" key="5">
    <source>
        <dbReference type="ARBA" id="ARBA00022505"/>
    </source>
</evidence>
<dbReference type="CDD" id="cd06261">
    <property type="entry name" value="TM_PBP2"/>
    <property type="match status" value="1"/>
</dbReference>
<keyword evidence="8 9" id="KW-0472">Membrane</keyword>
<comment type="function">
    <text evidence="10">Part of the binding-protein-dependent transport system for molybdenum; probably responsible for the translocation of the substrate across the membrane.</text>
</comment>
<dbReference type="Gene3D" id="1.10.3720.10">
    <property type="entry name" value="MetI-like"/>
    <property type="match status" value="1"/>
</dbReference>
<keyword evidence="5 10" id="KW-0500">Molybdenum</keyword>
<evidence type="ECO:0000256" key="4">
    <source>
        <dbReference type="ARBA" id="ARBA00022475"/>
    </source>
</evidence>
<name>A0A857DG24_9FIRM</name>
<feature type="domain" description="ABC transmembrane type-1" evidence="11">
    <location>
        <begin position="9"/>
        <end position="211"/>
    </location>
</feature>
<dbReference type="PANTHER" id="PTHR30183">
    <property type="entry name" value="MOLYBDENUM TRANSPORT SYSTEM PERMEASE PROTEIN MODB"/>
    <property type="match status" value="1"/>
</dbReference>
<evidence type="ECO:0000256" key="2">
    <source>
        <dbReference type="ARBA" id="ARBA00007069"/>
    </source>
</evidence>
<evidence type="ECO:0000256" key="9">
    <source>
        <dbReference type="RuleBase" id="RU363032"/>
    </source>
</evidence>
<evidence type="ECO:0000256" key="6">
    <source>
        <dbReference type="ARBA" id="ARBA00022692"/>
    </source>
</evidence>
<proteinExistence type="inferred from homology"/>
<comment type="similarity">
    <text evidence="2 10">Belongs to the binding-protein-dependent transport system permease family. CysTW subfamily.</text>
</comment>
<comment type="subcellular location">
    <subcellularLocation>
        <location evidence="1 9">Cell membrane</location>
        <topology evidence="1 9">Multi-pass membrane protein</topology>
    </subcellularLocation>
</comment>
<organism evidence="12 13">
    <name type="scientific">Dehalobacter restrictus</name>
    <dbReference type="NCBI Taxonomy" id="55583"/>
    <lineage>
        <taxon>Bacteria</taxon>
        <taxon>Bacillati</taxon>
        <taxon>Bacillota</taxon>
        <taxon>Clostridia</taxon>
        <taxon>Eubacteriales</taxon>
        <taxon>Desulfitobacteriaceae</taxon>
        <taxon>Dehalobacter</taxon>
    </lineage>
</organism>
<evidence type="ECO:0000256" key="7">
    <source>
        <dbReference type="ARBA" id="ARBA00022989"/>
    </source>
</evidence>
<dbReference type="InterPro" id="IPR035906">
    <property type="entry name" value="MetI-like_sf"/>
</dbReference>
<evidence type="ECO:0000256" key="3">
    <source>
        <dbReference type="ARBA" id="ARBA00022448"/>
    </source>
</evidence>
<gene>
    <name evidence="12" type="primary">modB</name>
    <name evidence="12" type="ORF">GQ588_01640</name>
</gene>
<reference evidence="12 13" key="1">
    <citation type="submission" date="2019-12" db="EMBL/GenBank/DDBJ databases">
        <title>Sequence classification of anaerobic respiratory reductive dehalogenases: First we see many, then we see few.</title>
        <authorList>
            <person name="Molenda O."/>
            <person name="Puentes Jacome L.A."/>
            <person name="Cao X."/>
            <person name="Nesbo C.L."/>
            <person name="Tang S."/>
            <person name="Morson N."/>
            <person name="Patron J."/>
            <person name="Lomheim L."/>
            <person name="Wishart D.S."/>
            <person name="Edwards E.A."/>
        </authorList>
    </citation>
    <scope>NUCLEOTIDE SEQUENCE [LARGE SCALE GENOMIC DNA]</scope>
    <source>
        <strain evidence="12 13">12DCA</strain>
    </source>
</reference>
<dbReference type="RefSeq" id="WP_019226709.1">
    <property type="nucleotide sequence ID" value="NZ_CP046996.1"/>
</dbReference>
<protein>
    <recommendedName>
        <fullName evidence="10">Molybdenum transport system permease</fullName>
    </recommendedName>
</protein>
<keyword evidence="6 9" id="KW-0812">Transmembrane</keyword>
<dbReference type="PROSITE" id="PS50928">
    <property type="entry name" value="ABC_TM1"/>
    <property type="match status" value="1"/>
</dbReference>
<dbReference type="GO" id="GO:0015098">
    <property type="term" value="F:molybdate ion transmembrane transporter activity"/>
    <property type="evidence" value="ECO:0007669"/>
    <property type="project" value="UniProtKB-UniRule"/>
</dbReference>
<keyword evidence="3 9" id="KW-0813">Transport</keyword>